<dbReference type="GO" id="GO:0020037">
    <property type="term" value="F:heme binding"/>
    <property type="evidence" value="ECO:0007669"/>
    <property type="project" value="InterPro"/>
</dbReference>
<protein>
    <submittedName>
        <fullName evidence="7">Cytochrome c</fullName>
    </submittedName>
</protein>
<evidence type="ECO:0000313" key="7">
    <source>
        <dbReference type="EMBL" id="TWU10792.1"/>
    </source>
</evidence>
<dbReference type="OrthoDB" id="230287at2"/>
<evidence type="ECO:0000256" key="4">
    <source>
        <dbReference type="PROSITE-ProRule" id="PRU00433"/>
    </source>
</evidence>
<dbReference type="InterPro" id="IPR013428">
    <property type="entry name" value="Membrane-bound_put_N"/>
</dbReference>
<comment type="caution">
    <text evidence="7">The sequence shown here is derived from an EMBL/GenBank/DDBJ whole genome shotgun (WGS) entry which is preliminary data.</text>
</comment>
<dbReference type="Proteomes" id="UP000319908">
    <property type="component" value="Unassembled WGS sequence"/>
</dbReference>
<dbReference type="InterPro" id="IPR013427">
    <property type="entry name" value="Haem-bd_dom_put"/>
</dbReference>
<dbReference type="GO" id="GO:0009055">
    <property type="term" value="F:electron transfer activity"/>
    <property type="evidence" value="ECO:0007669"/>
    <property type="project" value="InterPro"/>
</dbReference>
<dbReference type="EMBL" id="SJPU01000003">
    <property type="protein sequence ID" value="TWU10792.1"/>
    <property type="molecule type" value="Genomic_DNA"/>
</dbReference>
<reference evidence="7 8" key="1">
    <citation type="journal article" date="2020" name="Antonie Van Leeuwenhoek">
        <title>Rhodopirellula heiligendammensis sp. nov., Rhodopirellula pilleata sp. nov., and Rhodopirellula solitaria sp. nov. isolated from natural or artificial marine surfaces in Northern Germany and California, USA, and emended description of the genus Rhodopirellula.</title>
        <authorList>
            <person name="Kallscheuer N."/>
            <person name="Wiegand S."/>
            <person name="Jogler M."/>
            <person name="Boedeker C."/>
            <person name="Peeters S.H."/>
            <person name="Rast P."/>
            <person name="Heuer A."/>
            <person name="Jetten M.S.M."/>
            <person name="Rohde M."/>
            <person name="Jogler C."/>
        </authorList>
    </citation>
    <scope>NUCLEOTIDE SEQUENCE [LARGE SCALE GENOMIC DNA]</scope>
    <source>
        <strain evidence="7 8">Poly21</strain>
    </source>
</reference>
<dbReference type="InterPro" id="IPR055557">
    <property type="entry name" value="DUF7133"/>
</dbReference>
<evidence type="ECO:0000256" key="2">
    <source>
        <dbReference type="ARBA" id="ARBA00022723"/>
    </source>
</evidence>
<dbReference type="Gene3D" id="1.10.760.10">
    <property type="entry name" value="Cytochrome c-like domain"/>
    <property type="match status" value="1"/>
</dbReference>
<dbReference type="NCBIfam" id="TIGR02603">
    <property type="entry name" value="CxxCH_TIGR02603"/>
    <property type="match status" value="1"/>
</dbReference>
<evidence type="ECO:0000313" key="8">
    <source>
        <dbReference type="Proteomes" id="UP000319908"/>
    </source>
</evidence>
<evidence type="ECO:0000256" key="5">
    <source>
        <dbReference type="SAM" id="MobiDB-lite"/>
    </source>
</evidence>
<keyword evidence="3 4" id="KW-0408">Iron</keyword>
<keyword evidence="1 4" id="KW-0349">Heme</keyword>
<evidence type="ECO:0000259" key="6">
    <source>
        <dbReference type="PROSITE" id="PS51007"/>
    </source>
</evidence>
<sequence length="1008" mass="109490">MKFKRFLSALLVVAGGTLSVLLSSLGTASLGIGQELPRQSTTSPGDHTTLATLRQFRVRTGKTISLAAAEPDVVDPVSAAWGSDGKLWVVEMPDYPHPRPDQTELHGRIRVLSNRDSSGRFQNMKTFADGLNFATGVLPWRDGAIVTTAGEILFLRDTDGDGRSDEQNVWFSGFTIDNEQLRANHPTLGSDGLVYVAGGLRGGQITAIADRFDARSTPVSLQNRDFYFDPHGDDWGVVSGKSQFGLTIDDFNRRIGCSNRNPAIESTISADLIDRVPFLNAADGIADVGLAGFESSVSPISDAWTTSNLHAGQFSAACGVCAPGWMADSDGEWLLVCEPTGSLVQRQLLHQADGSWRSEREDQPTEWLACADDWFRPVDVVPDFNGAALVVDMSRAVIEHPHWAPPELKNRLDTWYGNDLGRIWLIHEGETAPPITSVDSDGAALAAIIADDPLTRMLASSYWYANYTPLSLPPEDVLEALAVKLIDHSTPPAGVARIALILNRWGRLTSNQLDLLRAHSHARVRELAAGTREHNRPAGPPRQSVRQLTPALADSSPQVRQSALQSIAVRSSDTDASDVDIAAMIKLAARDGNLPRMQKLLVSLSPPDSFNLLRASLTETSDVPVAVREGWMLRAATWAPSRSATLLANWINVRDRIIEQSSDAEVAMRLATAWKTGAASKKLRKTGPDPWTADRLRQSRAQLDAIDPVAVSLAVGESYSLAARLDAIAWCRTLTPLPTEIRHLVQPATPPQLRAAAYRILMQLDTDWCEHYITDHANEIPPADRTAIVSAAQQQIVTAMWLLTKIETEELPRTFVDPAAMDWFRNHGNSEISALGKRIFAPAGDVAAAMQEYAPALQQVATADVVSGKALFAEHCASCHRIDGVGHTVGPDISDSRTKTPAALLTAILDPNAGIDASYVTYLVLTVDGETITGLLAGESRDAVTLQLAGGHTRRIDRDDIEIFQPSEISLMPSGLQRVLSVDQMGNLLGYLKRWRYVASATANELTE</sequence>
<dbReference type="GO" id="GO:0046872">
    <property type="term" value="F:metal ion binding"/>
    <property type="evidence" value="ECO:0007669"/>
    <property type="project" value="UniProtKB-KW"/>
</dbReference>
<evidence type="ECO:0000256" key="1">
    <source>
        <dbReference type="ARBA" id="ARBA00022617"/>
    </source>
</evidence>
<dbReference type="NCBIfam" id="TIGR02604">
    <property type="entry name" value="Piru_Ver_Nterm"/>
    <property type="match status" value="1"/>
</dbReference>
<feature type="region of interest" description="Disordered" evidence="5">
    <location>
        <begin position="529"/>
        <end position="557"/>
    </location>
</feature>
<dbReference type="SUPFAM" id="SSF63829">
    <property type="entry name" value="Calcium-dependent phosphotriesterase"/>
    <property type="match status" value="1"/>
</dbReference>
<dbReference type="RefSeq" id="WP_146409175.1">
    <property type="nucleotide sequence ID" value="NZ_SJPU01000003.1"/>
</dbReference>
<dbReference type="PANTHER" id="PTHR33546:SF1">
    <property type="entry name" value="LARGE, MULTIFUNCTIONAL SECRETED PROTEIN"/>
    <property type="match status" value="1"/>
</dbReference>
<dbReference type="SUPFAM" id="SSF46626">
    <property type="entry name" value="Cytochrome c"/>
    <property type="match status" value="1"/>
</dbReference>
<proteinExistence type="predicted"/>
<dbReference type="Pfam" id="PF23500">
    <property type="entry name" value="DUF7133"/>
    <property type="match status" value="1"/>
</dbReference>
<organism evidence="7 8">
    <name type="scientific">Allorhodopirellula heiligendammensis</name>
    <dbReference type="NCBI Taxonomy" id="2714739"/>
    <lineage>
        <taxon>Bacteria</taxon>
        <taxon>Pseudomonadati</taxon>
        <taxon>Planctomycetota</taxon>
        <taxon>Planctomycetia</taxon>
        <taxon>Pirellulales</taxon>
        <taxon>Pirellulaceae</taxon>
        <taxon>Allorhodopirellula</taxon>
    </lineage>
</organism>
<dbReference type="PANTHER" id="PTHR33546">
    <property type="entry name" value="LARGE, MULTIFUNCTIONAL SECRETED PROTEIN-RELATED"/>
    <property type="match status" value="1"/>
</dbReference>
<feature type="domain" description="Cytochrome c" evidence="6">
    <location>
        <begin position="863"/>
        <end position="996"/>
    </location>
</feature>
<dbReference type="PROSITE" id="PS51007">
    <property type="entry name" value="CYTC"/>
    <property type="match status" value="1"/>
</dbReference>
<gene>
    <name evidence="7" type="ORF">Poly21_46980</name>
</gene>
<dbReference type="InterPro" id="IPR009056">
    <property type="entry name" value="Cyt_c-like_dom"/>
</dbReference>
<name>A0A5C6BGF8_9BACT</name>
<evidence type="ECO:0000256" key="3">
    <source>
        <dbReference type="ARBA" id="ARBA00023004"/>
    </source>
</evidence>
<dbReference type="InterPro" id="IPR036909">
    <property type="entry name" value="Cyt_c-like_dom_sf"/>
</dbReference>
<dbReference type="Pfam" id="PF00034">
    <property type="entry name" value="Cytochrom_C"/>
    <property type="match status" value="1"/>
</dbReference>
<keyword evidence="8" id="KW-1185">Reference proteome</keyword>
<dbReference type="AlphaFoldDB" id="A0A5C6BGF8"/>
<keyword evidence="2 4" id="KW-0479">Metal-binding</keyword>
<accession>A0A5C6BGF8</accession>